<feature type="compositionally biased region" description="Basic and acidic residues" evidence="2">
    <location>
        <begin position="402"/>
        <end position="419"/>
    </location>
</feature>
<organism evidence="4 5">
    <name type="scientific">Byssothecium circinans</name>
    <dbReference type="NCBI Taxonomy" id="147558"/>
    <lineage>
        <taxon>Eukaryota</taxon>
        <taxon>Fungi</taxon>
        <taxon>Dikarya</taxon>
        <taxon>Ascomycota</taxon>
        <taxon>Pezizomycotina</taxon>
        <taxon>Dothideomycetes</taxon>
        <taxon>Pleosporomycetidae</taxon>
        <taxon>Pleosporales</taxon>
        <taxon>Massarineae</taxon>
        <taxon>Massarinaceae</taxon>
        <taxon>Byssothecium</taxon>
    </lineage>
</organism>
<protein>
    <recommendedName>
        <fullName evidence="3">C2H2-type domain-containing protein</fullName>
    </recommendedName>
</protein>
<dbReference type="PROSITE" id="PS00028">
    <property type="entry name" value="ZINC_FINGER_C2H2_1"/>
    <property type="match status" value="1"/>
</dbReference>
<feature type="domain" description="C2H2-type" evidence="3">
    <location>
        <begin position="282"/>
        <end position="310"/>
    </location>
</feature>
<dbReference type="GO" id="GO:0008270">
    <property type="term" value="F:zinc ion binding"/>
    <property type="evidence" value="ECO:0007669"/>
    <property type="project" value="UniProtKB-KW"/>
</dbReference>
<feature type="region of interest" description="Disordered" evidence="2">
    <location>
        <begin position="234"/>
        <end position="255"/>
    </location>
</feature>
<feature type="region of interest" description="Disordered" evidence="2">
    <location>
        <begin position="361"/>
        <end position="380"/>
    </location>
</feature>
<dbReference type="Gene3D" id="3.30.160.60">
    <property type="entry name" value="Classic Zinc Finger"/>
    <property type="match status" value="1"/>
</dbReference>
<feature type="compositionally biased region" description="Low complexity" evidence="2">
    <location>
        <begin position="241"/>
        <end position="255"/>
    </location>
</feature>
<evidence type="ECO:0000259" key="3">
    <source>
        <dbReference type="PROSITE" id="PS50157"/>
    </source>
</evidence>
<feature type="region of interest" description="Disordered" evidence="2">
    <location>
        <begin position="402"/>
        <end position="426"/>
    </location>
</feature>
<dbReference type="PROSITE" id="PS50157">
    <property type="entry name" value="ZINC_FINGER_C2H2_2"/>
    <property type="match status" value="1"/>
</dbReference>
<accession>A0A6A5TH76</accession>
<dbReference type="Proteomes" id="UP000800035">
    <property type="component" value="Unassembled WGS sequence"/>
</dbReference>
<name>A0A6A5TH76_9PLEO</name>
<keyword evidence="1" id="KW-0863">Zinc-finger</keyword>
<dbReference type="InterPro" id="IPR013087">
    <property type="entry name" value="Znf_C2H2_type"/>
</dbReference>
<gene>
    <name evidence="4" type="ORF">CC80DRAFT_508251</name>
</gene>
<evidence type="ECO:0000256" key="1">
    <source>
        <dbReference type="PROSITE-ProRule" id="PRU00042"/>
    </source>
</evidence>
<dbReference type="OrthoDB" id="8922241at2759"/>
<proteinExistence type="predicted"/>
<dbReference type="SMART" id="SM00355">
    <property type="entry name" value="ZnF_C2H2"/>
    <property type="match status" value="2"/>
</dbReference>
<keyword evidence="1" id="KW-0479">Metal-binding</keyword>
<keyword evidence="1" id="KW-0862">Zinc</keyword>
<dbReference type="AlphaFoldDB" id="A0A6A5TH76"/>
<evidence type="ECO:0000313" key="4">
    <source>
        <dbReference type="EMBL" id="KAF1952203.1"/>
    </source>
</evidence>
<sequence>MIVISSPPLSSVTNCSEFWASRCDCLLALLHLQPMQASTDAAASSTNSESALCSSLGHTLCLHRITPQDVDSASTGRPGDASLCYSETTADGKEVAKPLQSAEPSNDAFTSVTDLFWDDAQHVYESPPETLNFESFGNLCLDTSFLGSFPDVPLLSEWNTPWLLDLGSTEQSTFSDLPVLPDQYLNFISPACTEYGREKELSAWSFEPTSPMYTAEPVSPTSLPSIASVYASDRRRRDSISSRGSRSTSQISSRTCISEPHKLRIDPLKHTKSSSREPGDSFSCDLCERTFRYKKDVERHKTSVHEKRPSWFCPTIQCKFSTRGFSRKDKAFQHVKTHRSNSDASLEPICAAEKAKLRSVGSAPVSPHPQSTTLLHHNPFGLGRNRKTDIDTIPVCNSAYITKEKPERERRPRRSREEDQAYVNID</sequence>
<reference evidence="4" key="1">
    <citation type="journal article" date="2020" name="Stud. Mycol.">
        <title>101 Dothideomycetes genomes: a test case for predicting lifestyles and emergence of pathogens.</title>
        <authorList>
            <person name="Haridas S."/>
            <person name="Albert R."/>
            <person name="Binder M."/>
            <person name="Bloem J."/>
            <person name="Labutti K."/>
            <person name="Salamov A."/>
            <person name="Andreopoulos B."/>
            <person name="Baker S."/>
            <person name="Barry K."/>
            <person name="Bills G."/>
            <person name="Bluhm B."/>
            <person name="Cannon C."/>
            <person name="Castanera R."/>
            <person name="Culley D."/>
            <person name="Daum C."/>
            <person name="Ezra D."/>
            <person name="Gonzalez J."/>
            <person name="Henrissat B."/>
            <person name="Kuo A."/>
            <person name="Liang C."/>
            <person name="Lipzen A."/>
            <person name="Lutzoni F."/>
            <person name="Magnuson J."/>
            <person name="Mondo S."/>
            <person name="Nolan M."/>
            <person name="Ohm R."/>
            <person name="Pangilinan J."/>
            <person name="Park H.-J."/>
            <person name="Ramirez L."/>
            <person name="Alfaro M."/>
            <person name="Sun H."/>
            <person name="Tritt A."/>
            <person name="Yoshinaga Y."/>
            <person name="Zwiers L.-H."/>
            <person name="Turgeon B."/>
            <person name="Goodwin S."/>
            <person name="Spatafora J."/>
            <person name="Crous P."/>
            <person name="Grigoriev I."/>
        </authorList>
    </citation>
    <scope>NUCLEOTIDE SEQUENCE</scope>
    <source>
        <strain evidence="4">CBS 675.92</strain>
    </source>
</reference>
<dbReference type="EMBL" id="ML977012">
    <property type="protein sequence ID" value="KAF1952203.1"/>
    <property type="molecule type" value="Genomic_DNA"/>
</dbReference>
<evidence type="ECO:0000313" key="5">
    <source>
        <dbReference type="Proteomes" id="UP000800035"/>
    </source>
</evidence>
<keyword evidence="5" id="KW-1185">Reference proteome</keyword>
<evidence type="ECO:0000256" key="2">
    <source>
        <dbReference type="SAM" id="MobiDB-lite"/>
    </source>
</evidence>